<accession>A0A9P1CVB9</accession>
<reference evidence="2" key="1">
    <citation type="submission" date="2022-10" db="EMBL/GenBank/DDBJ databases">
        <authorList>
            <person name="Chen Y."/>
            <person name="Dougan E. K."/>
            <person name="Chan C."/>
            <person name="Rhodes N."/>
            <person name="Thang M."/>
        </authorList>
    </citation>
    <scope>NUCLEOTIDE SEQUENCE</scope>
</reference>
<protein>
    <submittedName>
        <fullName evidence="3">Phosphatidate phosphatase APP1 catalytic domain-containing protein</fullName>
    </submittedName>
</protein>
<feature type="coiled-coil region" evidence="1">
    <location>
        <begin position="520"/>
        <end position="576"/>
    </location>
</feature>
<feature type="coiled-coil region" evidence="1">
    <location>
        <begin position="421"/>
        <end position="448"/>
    </location>
</feature>
<comment type="caution">
    <text evidence="2">The sequence shown here is derived from an EMBL/GenBank/DDBJ whole genome shotgun (WGS) entry which is preliminary data.</text>
</comment>
<dbReference type="EMBL" id="CAMXCT010002602">
    <property type="protein sequence ID" value="CAI3999257.1"/>
    <property type="molecule type" value="Genomic_DNA"/>
</dbReference>
<evidence type="ECO:0000313" key="3">
    <source>
        <dbReference type="EMBL" id="CAL4786569.1"/>
    </source>
</evidence>
<reference evidence="3 4" key="2">
    <citation type="submission" date="2024-05" db="EMBL/GenBank/DDBJ databases">
        <authorList>
            <person name="Chen Y."/>
            <person name="Shah S."/>
            <person name="Dougan E. K."/>
            <person name="Thang M."/>
            <person name="Chan C."/>
        </authorList>
    </citation>
    <scope>NUCLEOTIDE SEQUENCE [LARGE SCALE GENOMIC DNA]</scope>
</reference>
<keyword evidence="4" id="KW-1185">Reference proteome</keyword>
<gene>
    <name evidence="2" type="ORF">C1SCF055_LOCUS25479</name>
</gene>
<keyword evidence="1" id="KW-0175">Coiled coil</keyword>
<evidence type="ECO:0000256" key="1">
    <source>
        <dbReference type="SAM" id="Coils"/>
    </source>
</evidence>
<dbReference type="EMBL" id="CAMXCT030002602">
    <property type="protein sequence ID" value="CAL4786569.1"/>
    <property type="molecule type" value="Genomic_DNA"/>
</dbReference>
<dbReference type="PANTHER" id="PTHR40861">
    <property type="entry name" value="DUF2183 DOMAIN-CONTAINING PROTEIN"/>
    <property type="match status" value="1"/>
</dbReference>
<dbReference type="EMBL" id="CAMXCT020002602">
    <property type="protein sequence ID" value="CAL1152632.1"/>
    <property type="molecule type" value="Genomic_DNA"/>
</dbReference>
<organism evidence="2">
    <name type="scientific">Cladocopium goreaui</name>
    <dbReference type="NCBI Taxonomy" id="2562237"/>
    <lineage>
        <taxon>Eukaryota</taxon>
        <taxon>Sar</taxon>
        <taxon>Alveolata</taxon>
        <taxon>Dinophyceae</taxon>
        <taxon>Suessiales</taxon>
        <taxon>Symbiodiniaceae</taxon>
        <taxon>Cladocopium</taxon>
    </lineage>
</organism>
<dbReference type="PANTHER" id="PTHR40861:SF1">
    <property type="entry name" value="PHOSPHATIDATE PHOSPHATASE APP1 CATALYTIC DOMAIN-CONTAINING PROTEIN"/>
    <property type="match status" value="1"/>
</dbReference>
<dbReference type="OrthoDB" id="191535at2759"/>
<proteinExistence type="predicted"/>
<sequence>MVRGCASSGWATFTTPPLIGLYLLHQRIEDNRRPNIPPRILSDVDDTIKCSGGPRGGGVDEAGYRKEVYPGTVQFMLEVARGSQLSPEPPKVRLLSARPKKLGFLKMTPTSRVAREFRRVAEENGLGAWGIDFEGSQYGRLRDLLPALRGDFRKFGKTKLKNWAEVLGNDLGQAKAIFIGDDGQGDVQAALSMARFGPPFAAAFIHQVAQKVPSNTGHPRVFFFGSYLEASQLALQQRLISLEGSQRVRQAVESCNLVKLCRLHREDPIKYAKYPCRDGRTLYWPDGRVANLELSEDQTVRIRSCGFPTAHPEINRGGRCDTLLAELELQLEVKSRWSSPLRGLSGLSQWLGRGEKTRCGEFGRGETFAEVQEKIDAMVAALKKEQADEVKKKDYCIEELNKNKISADGKKRQGEGLDATVQDLKEKLKAVEVDTKELDGEVLELKKQQKLAAQNREKENSEFQKVVQEQRQTQVLLKKAMQVLAGFYNKPLESFLQDPKEPETFGSYKKAGGNGVMLMLQQLIADAKAMEVESSTAEREAQKDYEAFGKETINALKTKGKALEDKAAEKAKLEEKFVMTRQSKKGVEKEVDTLADTEVQLHETCDFTLQNFDARQMARSAEVESLFDAKNFLKGVK</sequence>
<evidence type="ECO:0000313" key="2">
    <source>
        <dbReference type="EMBL" id="CAI3999257.1"/>
    </source>
</evidence>
<name>A0A9P1CVB9_9DINO</name>
<dbReference type="AlphaFoldDB" id="A0A9P1CVB9"/>
<dbReference type="Proteomes" id="UP001152797">
    <property type="component" value="Unassembled WGS sequence"/>
</dbReference>
<evidence type="ECO:0000313" key="4">
    <source>
        <dbReference type="Proteomes" id="UP001152797"/>
    </source>
</evidence>